<dbReference type="Gene3D" id="3.40.50.300">
    <property type="entry name" value="P-loop containing nucleotide triphosphate hydrolases"/>
    <property type="match status" value="1"/>
</dbReference>
<accession>A0AAV1D111</accession>
<name>A0AAV1D111_OLDCO</name>
<evidence type="ECO:0000313" key="5">
    <source>
        <dbReference type="EMBL" id="CAI9101599.1"/>
    </source>
</evidence>
<evidence type="ECO:0000313" key="6">
    <source>
        <dbReference type="Proteomes" id="UP001161247"/>
    </source>
</evidence>
<dbReference type="SUPFAM" id="SSF52540">
    <property type="entry name" value="P-loop containing nucleoside triphosphate hydrolases"/>
    <property type="match status" value="1"/>
</dbReference>
<evidence type="ECO:0000256" key="3">
    <source>
        <dbReference type="ARBA" id="ARBA00023134"/>
    </source>
</evidence>
<protein>
    <submittedName>
        <fullName evidence="5">OLC1v1038964C1</fullName>
    </submittedName>
</protein>
<organism evidence="5 6">
    <name type="scientific">Oldenlandia corymbosa var. corymbosa</name>
    <dbReference type="NCBI Taxonomy" id="529605"/>
    <lineage>
        <taxon>Eukaryota</taxon>
        <taxon>Viridiplantae</taxon>
        <taxon>Streptophyta</taxon>
        <taxon>Embryophyta</taxon>
        <taxon>Tracheophyta</taxon>
        <taxon>Spermatophyta</taxon>
        <taxon>Magnoliopsida</taxon>
        <taxon>eudicotyledons</taxon>
        <taxon>Gunneridae</taxon>
        <taxon>Pentapetalae</taxon>
        <taxon>asterids</taxon>
        <taxon>lamiids</taxon>
        <taxon>Gentianales</taxon>
        <taxon>Rubiaceae</taxon>
        <taxon>Rubioideae</taxon>
        <taxon>Spermacoceae</taxon>
        <taxon>Hedyotis-Oldenlandia complex</taxon>
        <taxon>Oldenlandia</taxon>
    </lineage>
</organism>
<dbReference type="GO" id="GO:0005525">
    <property type="term" value="F:GTP binding"/>
    <property type="evidence" value="ECO:0007669"/>
    <property type="project" value="UniProtKB-KW"/>
</dbReference>
<proteinExistence type="inferred from homology"/>
<dbReference type="CDD" id="cd01852">
    <property type="entry name" value="AIG1"/>
    <property type="match status" value="1"/>
</dbReference>
<dbReference type="PROSITE" id="PS51720">
    <property type="entry name" value="G_AIG1"/>
    <property type="match status" value="1"/>
</dbReference>
<dbReference type="InterPro" id="IPR006703">
    <property type="entry name" value="G_AIG1"/>
</dbReference>
<dbReference type="EMBL" id="OX459121">
    <property type="protein sequence ID" value="CAI9101599.1"/>
    <property type="molecule type" value="Genomic_DNA"/>
</dbReference>
<reference evidence="5" key="1">
    <citation type="submission" date="2023-03" db="EMBL/GenBank/DDBJ databases">
        <authorList>
            <person name="Julca I."/>
        </authorList>
    </citation>
    <scope>NUCLEOTIDE SEQUENCE</scope>
</reference>
<dbReference type="PANTHER" id="PTHR10903">
    <property type="entry name" value="GTPASE, IMAP FAMILY MEMBER-RELATED"/>
    <property type="match status" value="1"/>
</dbReference>
<comment type="similarity">
    <text evidence="1">Belongs to the TRAFAC class TrmE-Era-EngA-EngB-Septin-like GTPase superfamily. AIG1/Toc34/Toc159-like paraseptin GTPase family. IAN subfamily.</text>
</comment>
<evidence type="ECO:0000259" key="4">
    <source>
        <dbReference type="PROSITE" id="PS51720"/>
    </source>
</evidence>
<keyword evidence="3" id="KW-0342">GTP-binding</keyword>
<dbReference type="InterPro" id="IPR045058">
    <property type="entry name" value="GIMA/IAN/Toc"/>
</dbReference>
<dbReference type="Proteomes" id="UP001161247">
    <property type="component" value="Chromosome 4"/>
</dbReference>
<dbReference type="Pfam" id="PF04548">
    <property type="entry name" value="AIG1"/>
    <property type="match status" value="1"/>
</dbReference>
<evidence type="ECO:0000256" key="2">
    <source>
        <dbReference type="ARBA" id="ARBA00022741"/>
    </source>
</evidence>
<dbReference type="InterPro" id="IPR027417">
    <property type="entry name" value="P-loop_NTPase"/>
</dbReference>
<dbReference type="FunFam" id="3.40.50.300:FF:000840">
    <property type="entry name" value="Immune-associated nucleotide-binding protein 9"/>
    <property type="match status" value="1"/>
</dbReference>
<evidence type="ECO:0000256" key="1">
    <source>
        <dbReference type="ARBA" id="ARBA00008535"/>
    </source>
</evidence>
<gene>
    <name evidence="5" type="ORF">OLC1_LOCUS11152</name>
</gene>
<keyword evidence="6" id="KW-1185">Reference proteome</keyword>
<sequence length="271" mass="30008">MGGCSFEHNCDFHSSARTIVLVGCAGNGKSATGNSILGKKAFLSKSKLKGVTQTCALDKTTLEDGRILNVIDTPGGLFCYASDEKSLGEEIAKCIALAKDGVHAILMVVSLKNRFTDEQGEAVKNLQMFFGNKINDYMIVAFTHGDDLEDDETIDDRLADSPDALKELLRKCGERWVVFNNRTKDKGEKARQIQQLLALIDEEIGLRNGGKPYTNELFLEYKIISKLTELQLTTSRLEEKLAKSEEEICKLREELDSEKAKNESNSSCTIL</sequence>
<keyword evidence="2" id="KW-0547">Nucleotide-binding</keyword>
<dbReference type="AlphaFoldDB" id="A0AAV1D111"/>
<dbReference type="PANTHER" id="PTHR10903:SF184">
    <property type="entry name" value="GTP-BINDING PROTEIN A"/>
    <property type="match status" value="1"/>
</dbReference>
<feature type="domain" description="AIG1-type G" evidence="4">
    <location>
        <begin position="14"/>
        <end position="222"/>
    </location>
</feature>